<keyword evidence="3" id="KW-1185">Reference proteome</keyword>
<dbReference type="Proteomes" id="UP000015455">
    <property type="component" value="Unassembled WGS sequence"/>
</dbReference>
<feature type="domain" description="Toprim" evidence="1">
    <location>
        <begin position="185"/>
        <end position="269"/>
    </location>
</feature>
<gene>
    <name evidence="2" type="ORF">M622_12875</name>
</gene>
<organism evidence="2 3">
    <name type="scientific">Thauera terpenica 58Eu</name>
    <dbReference type="NCBI Taxonomy" id="1348657"/>
    <lineage>
        <taxon>Bacteria</taxon>
        <taxon>Pseudomonadati</taxon>
        <taxon>Pseudomonadota</taxon>
        <taxon>Betaproteobacteria</taxon>
        <taxon>Rhodocyclales</taxon>
        <taxon>Zoogloeaceae</taxon>
        <taxon>Thauera</taxon>
    </lineage>
</organism>
<sequence>MSTFTAFALAHGVEIGDLYSGDHIRRCPTTAHPRSRNGAYWFDGQRGWVQNWEHGDSVQWWNDPAAKPWTEADKAAWADKRRVAQAERQRGQQRAAALAAELVSQATPAEHGYLRAKGFADAKGLTLDDGGTLLVPMRDLATNALIGAQRIRLVDNAWEKRYLLGQRTTGAVFVLGQRKASETWLVEGYATGLSVERALRQLHITASVMVTFSAHNLQHCAEHTAGRRFVFADNDASQTGEKAAIATGLPWVMSPETDEDVNDLHMRAGLLAVCKLVLVARALGRPPA</sequence>
<dbReference type="STRING" id="1348657.M622_12875"/>
<evidence type="ECO:0000259" key="1">
    <source>
        <dbReference type="Pfam" id="PF13362"/>
    </source>
</evidence>
<name>T0B0W2_9RHOO</name>
<dbReference type="InterPro" id="IPR006171">
    <property type="entry name" value="TOPRIM_dom"/>
</dbReference>
<comment type="caution">
    <text evidence="2">The sequence shown here is derived from an EMBL/GenBank/DDBJ whole genome shotgun (WGS) entry which is preliminary data.</text>
</comment>
<evidence type="ECO:0000313" key="3">
    <source>
        <dbReference type="Proteomes" id="UP000015455"/>
    </source>
</evidence>
<dbReference type="PATRIC" id="fig|1348657.5.peg.1114"/>
<dbReference type="EMBL" id="ATJV01000045">
    <property type="protein sequence ID" value="EPZ16443.1"/>
    <property type="molecule type" value="Genomic_DNA"/>
</dbReference>
<accession>T0B0W2</accession>
<reference evidence="2 3" key="1">
    <citation type="submission" date="2013-06" db="EMBL/GenBank/DDBJ databases">
        <title>Draft genome sequence of Thauera terpenica.</title>
        <authorList>
            <person name="Liu B."/>
            <person name="Frostegard A.H."/>
            <person name="Shapleigh J.P."/>
        </authorList>
    </citation>
    <scope>NUCLEOTIDE SEQUENCE [LARGE SCALE GENOMIC DNA]</scope>
    <source>
        <strain evidence="2 3">58Eu</strain>
    </source>
</reference>
<dbReference type="eggNOG" id="COG4643">
    <property type="taxonomic scope" value="Bacteria"/>
</dbReference>
<evidence type="ECO:0000313" key="2">
    <source>
        <dbReference type="EMBL" id="EPZ16443.1"/>
    </source>
</evidence>
<dbReference type="RefSeq" id="WP_021248555.1">
    <property type="nucleotide sequence ID" value="NZ_ATJV01000045.1"/>
</dbReference>
<proteinExistence type="predicted"/>
<dbReference type="OrthoDB" id="8854726at2"/>
<dbReference type="Pfam" id="PF13362">
    <property type="entry name" value="Toprim_3"/>
    <property type="match status" value="1"/>
</dbReference>
<protein>
    <recommendedName>
        <fullName evidence="1">Toprim domain-containing protein</fullName>
    </recommendedName>
</protein>
<dbReference type="AlphaFoldDB" id="T0B0W2"/>